<reference evidence="2 3" key="1">
    <citation type="journal article" date="2016" name="Nat. Commun.">
        <title>Thousands of microbial genomes shed light on interconnected biogeochemical processes in an aquifer system.</title>
        <authorList>
            <person name="Anantharaman K."/>
            <person name="Brown C.T."/>
            <person name="Hug L.A."/>
            <person name="Sharon I."/>
            <person name="Castelle C.J."/>
            <person name="Probst A.J."/>
            <person name="Thomas B.C."/>
            <person name="Singh A."/>
            <person name="Wilkins M.J."/>
            <person name="Karaoz U."/>
            <person name="Brodie E.L."/>
            <person name="Williams K.H."/>
            <person name="Hubbard S.S."/>
            <person name="Banfield J.F."/>
        </authorList>
    </citation>
    <scope>NUCLEOTIDE SEQUENCE [LARGE SCALE GENOMIC DNA]</scope>
</reference>
<comment type="caution">
    <text evidence="2">The sequence shown here is derived from an EMBL/GenBank/DDBJ whole genome shotgun (WGS) entry which is preliminary data.</text>
</comment>
<dbReference type="GO" id="GO:0043565">
    <property type="term" value="F:sequence-specific DNA binding"/>
    <property type="evidence" value="ECO:0007669"/>
    <property type="project" value="TreeGrafter"/>
</dbReference>
<organism evidence="2 3">
    <name type="scientific">Candidatus Komeilibacteria bacterium RIFCSPLOWO2_01_FULL_45_10</name>
    <dbReference type="NCBI Taxonomy" id="1798550"/>
    <lineage>
        <taxon>Bacteria</taxon>
        <taxon>Candidatus Komeiliibacteriota</taxon>
    </lineage>
</organism>
<evidence type="ECO:0000313" key="3">
    <source>
        <dbReference type="Proteomes" id="UP000178849"/>
    </source>
</evidence>
<dbReference type="PANTHER" id="PTHR36966">
    <property type="entry name" value="REP-ASSOCIATED TYROSINE TRANSPOSASE"/>
    <property type="match status" value="1"/>
</dbReference>
<dbReference type="AlphaFoldDB" id="A0A1G2BJR5"/>
<dbReference type="SMART" id="SM01321">
    <property type="entry name" value="Y1_Tnp"/>
    <property type="match status" value="1"/>
</dbReference>
<dbReference type="GO" id="GO:0004803">
    <property type="term" value="F:transposase activity"/>
    <property type="evidence" value="ECO:0007669"/>
    <property type="project" value="InterPro"/>
</dbReference>
<evidence type="ECO:0000313" key="2">
    <source>
        <dbReference type="EMBL" id="OGY89325.1"/>
    </source>
</evidence>
<protein>
    <recommendedName>
        <fullName evidence="1">Transposase IS200-like domain-containing protein</fullName>
    </recommendedName>
</protein>
<gene>
    <name evidence="2" type="ORF">A2927_00765</name>
</gene>
<dbReference type="Gene3D" id="3.30.70.1290">
    <property type="entry name" value="Transposase IS200-like"/>
    <property type="match status" value="1"/>
</dbReference>
<dbReference type="SUPFAM" id="SSF143422">
    <property type="entry name" value="Transposase IS200-like"/>
    <property type="match status" value="1"/>
</dbReference>
<dbReference type="InterPro" id="IPR002686">
    <property type="entry name" value="Transposase_17"/>
</dbReference>
<dbReference type="InterPro" id="IPR036515">
    <property type="entry name" value="Transposase_17_sf"/>
</dbReference>
<dbReference type="InterPro" id="IPR052715">
    <property type="entry name" value="RAYT_transposase"/>
</dbReference>
<dbReference type="GO" id="GO:0006313">
    <property type="term" value="P:DNA transposition"/>
    <property type="evidence" value="ECO:0007669"/>
    <property type="project" value="InterPro"/>
</dbReference>
<proteinExistence type="predicted"/>
<dbReference type="STRING" id="1798550.A2927_00765"/>
<feature type="domain" description="Transposase IS200-like" evidence="1">
    <location>
        <begin position="19"/>
        <end position="162"/>
    </location>
</feature>
<name>A0A1G2BJR5_9BACT</name>
<dbReference type="PANTHER" id="PTHR36966:SF1">
    <property type="entry name" value="REP-ASSOCIATED TYROSINE TRANSPOSASE"/>
    <property type="match status" value="1"/>
</dbReference>
<sequence>MLFRFKDKKQYRLPNYDYSGNGYYFITICTKNREHFFGKVIDGRMRLSSIGKIAKYHWRKNPKRFSSVHLDEFIVMPNHLHGIIIIDNRSNAPCRNAPRRVPTIRPLIKNSLSSIINHYKGAVKNDCKRKGFEYFNWQSRFYDHIIRNEKSLVNIQAYIRNNPLRWYLDRNNPENLFI</sequence>
<dbReference type="Proteomes" id="UP000178849">
    <property type="component" value="Unassembled WGS sequence"/>
</dbReference>
<evidence type="ECO:0000259" key="1">
    <source>
        <dbReference type="SMART" id="SM01321"/>
    </source>
</evidence>
<dbReference type="EMBL" id="MHKL01000021">
    <property type="protein sequence ID" value="OGY89325.1"/>
    <property type="molecule type" value="Genomic_DNA"/>
</dbReference>
<accession>A0A1G2BJR5</accession>